<reference evidence="1" key="1">
    <citation type="submission" date="2018-06" db="EMBL/GenBank/DDBJ databases">
        <authorList>
            <person name="Zhirakovskaya E."/>
        </authorList>
    </citation>
    <scope>NUCLEOTIDE SEQUENCE</scope>
</reference>
<proteinExistence type="predicted"/>
<name>A0A3B0V428_9ZZZZ</name>
<dbReference type="EMBL" id="UOER01000648">
    <property type="protein sequence ID" value="VAW26884.1"/>
    <property type="molecule type" value="Genomic_DNA"/>
</dbReference>
<protein>
    <submittedName>
        <fullName evidence="1">Uncharacterized protein</fullName>
    </submittedName>
</protein>
<gene>
    <name evidence="1" type="ORF">MNBD_BACTEROID04-1260</name>
</gene>
<organism evidence="1">
    <name type="scientific">hydrothermal vent metagenome</name>
    <dbReference type="NCBI Taxonomy" id="652676"/>
    <lineage>
        <taxon>unclassified sequences</taxon>
        <taxon>metagenomes</taxon>
        <taxon>ecological metagenomes</taxon>
    </lineage>
</organism>
<accession>A0A3B0V428</accession>
<dbReference type="PROSITE" id="PS51257">
    <property type="entry name" value="PROKAR_LIPOPROTEIN"/>
    <property type="match status" value="1"/>
</dbReference>
<sequence length="124" mass="14464">MKKITLILIILFAFIISCKNDEPNPDRFKTGNFEIPEGKGYEKTSIIRQDSIQIEKYENRVDTLLITWENNFNYTLKMLHPKNAIDEEPIHVKITGLKNNSYEFEAVIGHSNFIQKGTIFKKDN</sequence>
<dbReference type="AlphaFoldDB" id="A0A3B0V428"/>
<evidence type="ECO:0000313" key="1">
    <source>
        <dbReference type="EMBL" id="VAW26884.1"/>
    </source>
</evidence>